<organism evidence="1 2">
    <name type="scientific">Salmonella enteritidis (strain 2009K0958)</name>
    <dbReference type="NCBI Taxonomy" id="1192586"/>
    <lineage>
        <taxon>Bacteria</taxon>
        <taxon>Pseudomonadati</taxon>
        <taxon>Pseudomonadota</taxon>
        <taxon>Gammaproteobacteria</taxon>
        <taxon>Enterobacterales</taxon>
        <taxon>Enterobacteriaceae</taxon>
        <taxon>Salmonella</taxon>
    </lineage>
</organism>
<protein>
    <submittedName>
        <fullName evidence="1">Uncharacterized protein</fullName>
    </submittedName>
</protein>
<gene>
    <name evidence="1" type="ORF">A673_05045</name>
</gene>
<accession>A0A656ICD1</accession>
<evidence type="ECO:0000313" key="2">
    <source>
        <dbReference type="Proteomes" id="UP000014535"/>
    </source>
</evidence>
<dbReference type="EMBL" id="ATFT01000177">
    <property type="protein sequence ID" value="EPI62681.1"/>
    <property type="molecule type" value="Genomic_DNA"/>
</dbReference>
<name>A0A656ICD1_SALE2</name>
<reference evidence="1 2" key="1">
    <citation type="submission" date="2013-04" db="EMBL/GenBank/DDBJ databases">
        <authorList>
            <person name="McClelland M."/>
            <person name="Porwollik S."/>
            <person name="Desai P."/>
            <person name="Cheng P."/>
            <person name="Wollam A."/>
            <person name="Pepin K."/>
            <person name="Palsikar V.B."/>
            <person name="Fulton L."/>
            <person name="Fulton R."/>
            <person name="Delehaunty K."/>
            <person name="Fronick C."/>
            <person name="Godfrey J."/>
            <person name="Waligorski J."/>
            <person name="Appelbaum E."/>
            <person name="Tomlinson C."/>
            <person name="Warren W."/>
            <person name="Sodergren E."/>
            <person name="Weinstock G."/>
            <person name="Wilson R.K."/>
        </authorList>
    </citation>
    <scope>NUCLEOTIDE SEQUENCE [LARGE SCALE GENOMIC DNA]</scope>
    <source>
        <strain evidence="1 2">2009K0958</strain>
    </source>
</reference>
<evidence type="ECO:0000313" key="1">
    <source>
        <dbReference type="EMBL" id="EPI62681.1"/>
    </source>
</evidence>
<dbReference type="Proteomes" id="UP000014535">
    <property type="component" value="Unassembled WGS sequence"/>
</dbReference>
<sequence>MSFLTKRIMLQEINHNILILLSQGAPKIKWRRGHYIHNHFVDPQRKP</sequence>
<proteinExistence type="predicted"/>
<dbReference type="AlphaFoldDB" id="A0A656ICD1"/>
<comment type="caution">
    <text evidence="1">The sequence shown here is derived from an EMBL/GenBank/DDBJ whole genome shotgun (WGS) entry which is preliminary data.</text>
</comment>